<dbReference type="InterPro" id="IPR050503">
    <property type="entry name" value="cAMP-dep_PK_reg_su-like"/>
</dbReference>
<dbReference type="PROSITE" id="PS50042">
    <property type="entry name" value="CNMP_BINDING_3"/>
    <property type="match status" value="2"/>
</dbReference>
<dbReference type="GO" id="GO:0004862">
    <property type="term" value="F:cAMP-dependent protein kinase inhibitor activity"/>
    <property type="evidence" value="ECO:0007669"/>
    <property type="project" value="TreeGrafter"/>
</dbReference>
<sequence>MPLTKKTYKILILLLKKQNKTPEEIYRIADLLTKIDDFAPLISTLSTLSLEELANSLKVSEFKESETIFLKGSYSDKLYIIAKGKVLLYDSNDNISKFLVTTLRAGKVLGERGVIRHLPRSLTAVSKKSTYLLTMDLSTYRNIMRNQLHSNIEEKIAFLDEKFPRSFGFKAYQKEKIAYCIDIKQYKKDEIIVEQGQKVEYWIIVHSGECLLMKNSGLMQIKVSSIGSGCMIADECVFNDEPSHFTYKVVTDNAKFYFVKKQHLFLQCSQDLISKFSALCRARIVKRSEIAQGANRVNIISSSLGNIKTKLPQANSIIKKKFSISYKDIKKHESSLICLPKHLNRSKDKLVNLRKRVNLNRSIIASRSSINNSIII</sequence>
<dbReference type="OrthoDB" id="295217at2759"/>
<dbReference type="EMBL" id="MPUH01000085">
    <property type="protein sequence ID" value="OMJ91263.1"/>
    <property type="molecule type" value="Genomic_DNA"/>
</dbReference>
<dbReference type="CDD" id="cd00038">
    <property type="entry name" value="CAP_ED"/>
    <property type="match status" value="2"/>
</dbReference>
<dbReference type="SUPFAM" id="SSF51206">
    <property type="entry name" value="cAMP-binding domain-like"/>
    <property type="match status" value="2"/>
</dbReference>
<evidence type="ECO:0000259" key="1">
    <source>
        <dbReference type="PROSITE" id="PS50042"/>
    </source>
</evidence>
<reference evidence="2 3" key="1">
    <citation type="submission" date="2016-11" db="EMBL/GenBank/DDBJ databases">
        <title>The macronuclear genome of Stentor coeruleus: a giant cell with tiny introns.</title>
        <authorList>
            <person name="Slabodnick M."/>
            <person name="Ruby J.G."/>
            <person name="Reiff S.B."/>
            <person name="Swart E.C."/>
            <person name="Gosai S."/>
            <person name="Prabakaran S."/>
            <person name="Witkowska E."/>
            <person name="Larue G.E."/>
            <person name="Fisher S."/>
            <person name="Freeman R.M."/>
            <person name="Gunawardena J."/>
            <person name="Chu W."/>
            <person name="Stover N.A."/>
            <person name="Gregory B.D."/>
            <person name="Nowacki M."/>
            <person name="Derisi J."/>
            <person name="Roy S.W."/>
            <person name="Marshall W.F."/>
            <person name="Sood P."/>
        </authorList>
    </citation>
    <scope>NUCLEOTIDE SEQUENCE [LARGE SCALE GENOMIC DNA]</scope>
    <source>
        <strain evidence="2">WM001</strain>
    </source>
</reference>
<dbReference type="InterPro" id="IPR018490">
    <property type="entry name" value="cNMP-bd_dom_sf"/>
</dbReference>
<dbReference type="SMART" id="SM00100">
    <property type="entry name" value="cNMP"/>
    <property type="match status" value="1"/>
</dbReference>
<dbReference type="InterPro" id="IPR000595">
    <property type="entry name" value="cNMP-bd_dom"/>
</dbReference>
<accession>A0A1R2CQK2</accession>
<feature type="domain" description="Cyclic nucleotide-binding" evidence="1">
    <location>
        <begin position="41"/>
        <end position="144"/>
    </location>
</feature>
<dbReference type="PANTHER" id="PTHR11635">
    <property type="entry name" value="CAMP-DEPENDENT PROTEIN KINASE REGULATORY CHAIN"/>
    <property type="match status" value="1"/>
</dbReference>
<dbReference type="PANTHER" id="PTHR11635:SF152">
    <property type="entry name" value="CAMP-DEPENDENT PROTEIN KINASE TYPE I REGULATORY SUBUNIT-RELATED"/>
    <property type="match status" value="1"/>
</dbReference>
<feature type="domain" description="Cyclic nucleotide-binding" evidence="1">
    <location>
        <begin position="173"/>
        <end position="252"/>
    </location>
</feature>
<dbReference type="GO" id="GO:0034236">
    <property type="term" value="F:protein kinase A catalytic subunit binding"/>
    <property type="evidence" value="ECO:0007669"/>
    <property type="project" value="TreeGrafter"/>
</dbReference>
<dbReference type="InterPro" id="IPR014710">
    <property type="entry name" value="RmlC-like_jellyroll"/>
</dbReference>
<dbReference type="Gene3D" id="2.60.120.10">
    <property type="entry name" value="Jelly Rolls"/>
    <property type="match status" value="2"/>
</dbReference>
<organism evidence="2 3">
    <name type="scientific">Stentor coeruleus</name>
    <dbReference type="NCBI Taxonomy" id="5963"/>
    <lineage>
        <taxon>Eukaryota</taxon>
        <taxon>Sar</taxon>
        <taxon>Alveolata</taxon>
        <taxon>Ciliophora</taxon>
        <taxon>Postciliodesmatophora</taxon>
        <taxon>Heterotrichea</taxon>
        <taxon>Heterotrichida</taxon>
        <taxon>Stentoridae</taxon>
        <taxon>Stentor</taxon>
    </lineage>
</organism>
<dbReference type="GO" id="GO:0005829">
    <property type="term" value="C:cytosol"/>
    <property type="evidence" value="ECO:0007669"/>
    <property type="project" value="TreeGrafter"/>
</dbReference>
<dbReference type="GO" id="GO:0005952">
    <property type="term" value="C:cAMP-dependent protein kinase complex"/>
    <property type="evidence" value="ECO:0007669"/>
    <property type="project" value="InterPro"/>
</dbReference>
<keyword evidence="3" id="KW-1185">Reference proteome</keyword>
<name>A0A1R2CQK2_9CILI</name>
<gene>
    <name evidence="2" type="ORF">SteCoe_6242</name>
</gene>
<proteinExistence type="predicted"/>
<dbReference type="Proteomes" id="UP000187209">
    <property type="component" value="Unassembled WGS sequence"/>
</dbReference>
<dbReference type="AlphaFoldDB" id="A0A1R2CQK2"/>
<protein>
    <recommendedName>
        <fullName evidence="1">Cyclic nucleotide-binding domain-containing protein</fullName>
    </recommendedName>
</protein>
<evidence type="ECO:0000313" key="3">
    <source>
        <dbReference type="Proteomes" id="UP000187209"/>
    </source>
</evidence>
<comment type="caution">
    <text evidence="2">The sequence shown here is derived from an EMBL/GenBank/DDBJ whole genome shotgun (WGS) entry which is preliminary data.</text>
</comment>
<dbReference type="Pfam" id="PF00027">
    <property type="entry name" value="cNMP_binding"/>
    <property type="match status" value="2"/>
</dbReference>
<evidence type="ECO:0000313" key="2">
    <source>
        <dbReference type="EMBL" id="OMJ91263.1"/>
    </source>
</evidence>
<dbReference type="GO" id="GO:0030552">
    <property type="term" value="F:cAMP binding"/>
    <property type="evidence" value="ECO:0007669"/>
    <property type="project" value="TreeGrafter"/>
</dbReference>